<sequence length="303" mass="33306">MKLEKAPLATAGLVLGLLGLGNLLSDVSLVFTASCGILALVTLLYLIYSMMTDPQSVKNQISNPLVSSVFTTFFMSGFLGTVYLKNFFGENPFIATLIGPLWLLCFFGIVSHMLIFSLKYLKNFSLDSVFPSWTVLYIGVAIAGLTSPVSGQFVVGKITIIYGFVATCLVLPIIFKRLKKNPLKAPFKPNAATICAPFSLVAAAYAVTFSNPNPLIMGILLILSQVFYSYILWFLPRLLKRPFSPVFSAFTFPLVISATALKNGMRVLGLTGAWQWLLWGEVLVASVIVLGVFLEYLKFFFKK</sequence>
<dbReference type="PANTHER" id="PTHR37955">
    <property type="entry name" value="TELLURITE RESISTANCE PROTEIN TEHA"/>
    <property type="match status" value="1"/>
</dbReference>
<reference evidence="6 7" key="2">
    <citation type="submission" date="2018-02" db="EMBL/GenBank/DDBJ databases">
        <title>Whole genome sequencing analysis of Streptococcus pluranimalium isolated from cattle infected mastitis in China.</title>
        <authorList>
            <person name="Zhang J.-R."/>
            <person name="Hu G.-Z."/>
        </authorList>
    </citation>
    <scope>NUCLEOTIDE SEQUENCE [LARGE SCALE GENOMIC DNA]</scope>
    <source>
        <strain evidence="6 7">TH11417</strain>
    </source>
</reference>
<dbReference type="GO" id="GO:0005886">
    <property type="term" value="C:plasma membrane"/>
    <property type="evidence" value="ECO:0007669"/>
    <property type="project" value="TreeGrafter"/>
</dbReference>
<evidence type="ECO:0000256" key="1">
    <source>
        <dbReference type="ARBA" id="ARBA00004141"/>
    </source>
</evidence>
<evidence type="ECO:0000256" key="5">
    <source>
        <dbReference type="SAM" id="Phobius"/>
    </source>
</evidence>
<organism evidence="6 7">
    <name type="scientific">Streptococcus pluranimalium</name>
    <dbReference type="NCBI Taxonomy" id="82348"/>
    <lineage>
        <taxon>Bacteria</taxon>
        <taxon>Bacillati</taxon>
        <taxon>Bacillota</taxon>
        <taxon>Bacilli</taxon>
        <taxon>Lactobacillales</taxon>
        <taxon>Streptococcaceae</taxon>
        <taxon>Streptococcus</taxon>
    </lineage>
</organism>
<dbReference type="RefSeq" id="WP_104968008.1">
    <property type="nucleotide sequence ID" value="NZ_CP025536.1"/>
</dbReference>
<comment type="subcellular location">
    <subcellularLocation>
        <location evidence="1">Membrane</location>
        <topology evidence="1">Multi-pass membrane protein</topology>
    </subcellularLocation>
</comment>
<dbReference type="InterPro" id="IPR038665">
    <property type="entry name" value="Voltage-dep_anion_channel_sf"/>
</dbReference>
<protein>
    <submittedName>
        <fullName evidence="6">Permease</fullName>
    </submittedName>
</protein>
<dbReference type="OrthoDB" id="309023at2"/>
<feature type="transmembrane region" description="Helical" evidence="5">
    <location>
        <begin position="187"/>
        <end position="209"/>
    </location>
</feature>
<feature type="transmembrane region" description="Helical" evidence="5">
    <location>
        <begin position="242"/>
        <end position="261"/>
    </location>
</feature>
<dbReference type="GO" id="GO:0046583">
    <property type="term" value="F:monoatomic cation efflux transmembrane transporter activity"/>
    <property type="evidence" value="ECO:0007669"/>
    <property type="project" value="TreeGrafter"/>
</dbReference>
<reference evidence="6 7" key="1">
    <citation type="submission" date="2017-12" db="EMBL/GenBank/DDBJ databases">
        <authorList>
            <person name="Hurst M.R.H."/>
        </authorList>
    </citation>
    <scope>NUCLEOTIDE SEQUENCE [LARGE SCALE GENOMIC DNA]</scope>
    <source>
        <strain evidence="6 7">TH11417</strain>
    </source>
</reference>
<name>A0A2L0D525_9STRE</name>
<evidence type="ECO:0000256" key="3">
    <source>
        <dbReference type="ARBA" id="ARBA00022989"/>
    </source>
</evidence>
<dbReference type="CDD" id="cd09325">
    <property type="entry name" value="TDT_C4-dicarb_trans"/>
    <property type="match status" value="1"/>
</dbReference>
<dbReference type="InterPro" id="IPR052951">
    <property type="entry name" value="Tellurite_res_ion_channel"/>
</dbReference>
<keyword evidence="3 5" id="KW-1133">Transmembrane helix</keyword>
<feature type="transmembrane region" description="Helical" evidence="5">
    <location>
        <begin position="215"/>
        <end position="235"/>
    </location>
</feature>
<gene>
    <name evidence="6" type="ORF">C0J00_05940</name>
</gene>
<keyword evidence="2 5" id="KW-0812">Transmembrane</keyword>
<feature type="transmembrane region" description="Helical" evidence="5">
    <location>
        <begin position="153"/>
        <end position="175"/>
    </location>
</feature>
<evidence type="ECO:0000256" key="4">
    <source>
        <dbReference type="ARBA" id="ARBA00023136"/>
    </source>
</evidence>
<dbReference type="Proteomes" id="UP000238956">
    <property type="component" value="Chromosome"/>
</dbReference>
<evidence type="ECO:0000313" key="6">
    <source>
        <dbReference type="EMBL" id="AUW96681.1"/>
    </source>
</evidence>
<dbReference type="EMBL" id="CP025536">
    <property type="protein sequence ID" value="AUW96681.1"/>
    <property type="molecule type" value="Genomic_DNA"/>
</dbReference>
<evidence type="ECO:0000256" key="2">
    <source>
        <dbReference type="ARBA" id="ARBA00022692"/>
    </source>
</evidence>
<dbReference type="KEGG" id="splr:C0J00_05940"/>
<feature type="transmembrane region" description="Helical" evidence="5">
    <location>
        <begin position="93"/>
        <end position="116"/>
    </location>
</feature>
<proteinExistence type="predicted"/>
<dbReference type="InterPro" id="IPR004695">
    <property type="entry name" value="SLAC1/Mae1/Ssu1/TehA"/>
</dbReference>
<keyword evidence="7" id="KW-1185">Reference proteome</keyword>
<dbReference type="AlphaFoldDB" id="A0A2L0D525"/>
<feature type="transmembrane region" description="Helical" evidence="5">
    <location>
        <begin position="31"/>
        <end position="49"/>
    </location>
</feature>
<feature type="transmembrane region" description="Helical" evidence="5">
    <location>
        <begin position="128"/>
        <end position="147"/>
    </location>
</feature>
<dbReference type="Pfam" id="PF03595">
    <property type="entry name" value="SLAC1"/>
    <property type="match status" value="1"/>
</dbReference>
<keyword evidence="4 5" id="KW-0472">Membrane</keyword>
<dbReference type="PANTHER" id="PTHR37955:SF1">
    <property type="entry name" value="DEP DOMAIN-CONTAINING PROTEIN"/>
    <property type="match status" value="1"/>
</dbReference>
<dbReference type="Gene3D" id="1.50.10.150">
    <property type="entry name" value="Voltage-dependent anion channel"/>
    <property type="match status" value="1"/>
</dbReference>
<feature type="transmembrane region" description="Helical" evidence="5">
    <location>
        <begin position="273"/>
        <end position="297"/>
    </location>
</feature>
<accession>A0A2L0D525</accession>
<evidence type="ECO:0000313" key="7">
    <source>
        <dbReference type="Proteomes" id="UP000238956"/>
    </source>
</evidence>
<feature type="transmembrane region" description="Helical" evidence="5">
    <location>
        <begin position="61"/>
        <end position="81"/>
    </location>
</feature>
<dbReference type="GeneID" id="98393450"/>